<protein>
    <submittedName>
        <fullName evidence="2">Uncharacterized protein</fullName>
    </submittedName>
</protein>
<accession>A0A9E8CTK8</accession>
<dbReference type="EMBL" id="CP102774">
    <property type="protein sequence ID" value="UZF89113.1"/>
    <property type="molecule type" value="Genomic_DNA"/>
</dbReference>
<evidence type="ECO:0000256" key="1">
    <source>
        <dbReference type="SAM" id="Phobius"/>
    </source>
</evidence>
<evidence type="ECO:0000313" key="2">
    <source>
        <dbReference type="EMBL" id="UZF89113.1"/>
    </source>
</evidence>
<keyword evidence="1" id="KW-1133">Transmembrane helix</keyword>
<dbReference type="AlphaFoldDB" id="A0A9E8CTK8"/>
<feature type="transmembrane region" description="Helical" evidence="1">
    <location>
        <begin position="51"/>
        <end position="72"/>
    </location>
</feature>
<keyword evidence="1" id="KW-0472">Membrane</keyword>
<gene>
    <name evidence="2" type="ORF">NWE54_10145</name>
</gene>
<reference evidence="2" key="1">
    <citation type="submission" date="2022-08" db="EMBL/GenBank/DDBJ databases">
        <title>Complete Genome Sequences of 2 Bosea sp. soil isolates.</title>
        <authorList>
            <person name="Alvarez Arevalo M."/>
            <person name="Sterndorff E.B."/>
            <person name="Faurdal D."/>
            <person name="Joergensen T.S."/>
            <person name="Weber T."/>
        </authorList>
    </citation>
    <scope>NUCLEOTIDE SEQUENCE</scope>
    <source>
        <strain evidence="2">NBC_00436</strain>
    </source>
</reference>
<organism evidence="2">
    <name type="scientific">Bosea sp. NBC_00436</name>
    <dbReference type="NCBI Taxonomy" id="2969620"/>
    <lineage>
        <taxon>Bacteria</taxon>
        <taxon>Pseudomonadati</taxon>
        <taxon>Pseudomonadota</taxon>
        <taxon>Alphaproteobacteria</taxon>
        <taxon>Hyphomicrobiales</taxon>
        <taxon>Boseaceae</taxon>
        <taxon>Bosea</taxon>
    </lineage>
</organism>
<proteinExistence type="predicted"/>
<sequence>MLFKRKTASLAAESGEVLQEAPAAPAALARPKKEKLGWFEKRDRRRRRRKIFEEVLGWILVPAFVYLIYLGVKSVGGIPKELIDFGNELLAMAMKGGKG</sequence>
<keyword evidence="1" id="KW-0812">Transmembrane</keyword>
<name>A0A9E8CTK8_9HYPH</name>